<dbReference type="SUPFAM" id="SSF56300">
    <property type="entry name" value="Metallo-dependent phosphatases"/>
    <property type="match status" value="1"/>
</dbReference>
<evidence type="ECO:0000259" key="1">
    <source>
        <dbReference type="Pfam" id="PF00149"/>
    </source>
</evidence>
<sequence>MTTTGSTGYDIIGDIHGHADALRALLRQLGYRQHNGCFRHPERQAIFAGDFIDRGPDNLGVIDIVRRMVDGGAALAVMGNHEYNAICYHTRHPQTGQPLRPHSAKNTAQHAAFLAEFAGRESLLVETIAWFRSLPLFLELEGLRVIHAEWDARLIRSLTGNGSQPTNTFCLDDHFLFRSVDDRTSEHRIIETLLKGTEIPLPAGCVLQDKDGFARQEIRVKWWQASGRTYREIAMLPDDQLPAIPNLPLTDNGRNIYPTGEKPVFFGHYWMRPPVRLLTPNATCVDFSVARGGVLCGYRWNGERKLHPENLLFV</sequence>
<dbReference type="Pfam" id="PF00149">
    <property type="entry name" value="Metallophos"/>
    <property type="match status" value="1"/>
</dbReference>
<comment type="caution">
    <text evidence="2">The sequence shown here is derived from an EMBL/GenBank/DDBJ whole genome shotgun (WGS) entry which is preliminary data.</text>
</comment>
<dbReference type="PANTHER" id="PTHR42850">
    <property type="entry name" value="METALLOPHOSPHOESTERASE"/>
    <property type="match status" value="1"/>
</dbReference>
<feature type="domain" description="Calcineurin-like phosphoesterase" evidence="1">
    <location>
        <begin position="11"/>
        <end position="161"/>
    </location>
</feature>
<dbReference type="EMBL" id="VNIB01000014">
    <property type="protein sequence ID" value="TYO96326.1"/>
    <property type="molecule type" value="Genomic_DNA"/>
</dbReference>
<dbReference type="GO" id="GO:0016791">
    <property type="term" value="F:phosphatase activity"/>
    <property type="evidence" value="ECO:0007669"/>
    <property type="project" value="TreeGrafter"/>
</dbReference>
<dbReference type="PANTHER" id="PTHR42850:SF7">
    <property type="entry name" value="BIS(5'-NUCLEOSYL)-TETRAPHOSPHATASE PRPE [ASYMMETRICAL]"/>
    <property type="match status" value="1"/>
</dbReference>
<dbReference type="RefSeq" id="WP_148896798.1">
    <property type="nucleotide sequence ID" value="NZ_VNIB01000014.1"/>
</dbReference>
<dbReference type="InterPro" id="IPR029052">
    <property type="entry name" value="Metallo-depent_PP-like"/>
</dbReference>
<dbReference type="Gene3D" id="3.60.21.10">
    <property type="match status" value="1"/>
</dbReference>
<protein>
    <submittedName>
        <fullName evidence="2">Calcineurin-like phosphoesterase family protein</fullName>
    </submittedName>
</protein>
<accession>A0A5D3WGX0</accession>
<keyword evidence="3" id="KW-1185">Reference proteome</keyword>
<dbReference type="InterPro" id="IPR004843">
    <property type="entry name" value="Calcineurin-like_PHP"/>
</dbReference>
<gene>
    <name evidence="2" type="ORF">EDC39_11431</name>
</gene>
<dbReference type="InterPro" id="IPR050126">
    <property type="entry name" value="Ap4A_hydrolase"/>
</dbReference>
<evidence type="ECO:0000313" key="2">
    <source>
        <dbReference type="EMBL" id="TYO96326.1"/>
    </source>
</evidence>
<proteinExistence type="predicted"/>
<reference evidence="2 3" key="1">
    <citation type="submission" date="2019-07" db="EMBL/GenBank/DDBJ databases">
        <title>Genomic Encyclopedia of Type Strains, Phase IV (KMG-IV): sequencing the most valuable type-strain genomes for metagenomic binning, comparative biology and taxonomic classification.</title>
        <authorList>
            <person name="Goeker M."/>
        </authorList>
    </citation>
    <scope>NUCLEOTIDE SEQUENCE [LARGE SCALE GENOMIC DNA]</scope>
    <source>
        <strain evidence="2 3">SS015</strain>
    </source>
</reference>
<dbReference type="Proteomes" id="UP000324159">
    <property type="component" value="Unassembled WGS sequence"/>
</dbReference>
<dbReference type="GO" id="GO:0005737">
    <property type="term" value="C:cytoplasm"/>
    <property type="evidence" value="ECO:0007669"/>
    <property type="project" value="TreeGrafter"/>
</dbReference>
<dbReference type="AlphaFoldDB" id="A0A5D3WGX0"/>
<evidence type="ECO:0000313" key="3">
    <source>
        <dbReference type="Proteomes" id="UP000324159"/>
    </source>
</evidence>
<name>A0A5D3WGX0_9BACT</name>
<dbReference type="OrthoDB" id="9807890at2"/>
<organism evidence="2 3">
    <name type="scientific">Geothermobacter ehrlichii</name>
    <dbReference type="NCBI Taxonomy" id="213224"/>
    <lineage>
        <taxon>Bacteria</taxon>
        <taxon>Pseudomonadati</taxon>
        <taxon>Thermodesulfobacteriota</taxon>
        <taxon>Desulfuromonadia</taxon>
        <taxon>Desulfuromonadales</taxon>
        <taxon>Geothermobacteraceae</taxon>
        <taxon>Geothermobacter</taxon>
    </lineage>
</organism>